<evidence type="ECO:0000313" key="7">
    <source>
        <dbReference type="Proteomes" id="UP000009072"/>
    </source>
</evidence>
<feature type="active site" evidence="4">
    <location>
        <position position="18"/>
    </location>
</feature>
<reference evidence="6 7" key="1">
    <citation type="journal article" date="2004" name="Genome Res.">
        <title>The complete genome and proteome of Mycoplasma mobile.</title>
        <authorList>
            <person name="Jaffe J.D."/>
            <person name="Stange-Thomann N."/>
            <person name="Smith C."/>
            <person name="DeCaprio D."/>
            <person name="Fisher S."/>
            <person name="Butler J."/>
            <person name="Calvo S."/>
            <person name="Elkins T."/>
            <person name="FitzGerald M.G."/>
            <person name="Hafez N."/>
            <person name="Kodira C.D."/>
            <person name="Major J."/>
            <person name="Wang S."/>
            <person name="Wilkinson J."/>
            <person name="Nicol R."/>
            <person name="Nusbaum C."/>
            <person name="Birren B."/>
            <person name="Berg H.C."/>
            <person name="Church G.M."/>
        </authorList>
    </citation>
    <scope>NUCLEOTIDE SEQUENCE [LARGE SCALE GENOMIC DNA]</scope>
    <source>
        <strain evidence="7">ATCC 43663 / 163K / NCTC 11711</strain>
    </source>
</reference>
<comment type="catalytic activity">
    <reaction evidence="3 4">
        <text>[thioredoxin]-disulfide + L-methionine + H2O = L-methionine (S)-S-oxide + [thioredoxin]-dithiol</text>
        <dbReference type="Rhea" id="RHEA:19993"/>
        <dbReference type="Rhea" id="RHEA-COMP:10698"/>
        <dbReference type="Rhea" id="RHEA-COMP:10700"/>
        <dbReference type="ChEBI" id="CHEBI:15377"/>
        <dbReference type="ChEBI" id="CHEBI:29950"/>
        <dbReference type="ChEBI" id="CHEBI:50058"/>
        <dbReference type="ChEBI" id="CHEBI:57844"/>
        <dbReference type="ChEBI" id="CHEBI:58772"/>
        <dbReference type="EC" id="1.8.4.11"/>
    </reaction>
</comment>
<comment type="function">
    <text evidence="4">Has an important function as a repair enzyme for proteins that have been inactivated by oxidation. Catalyzes the reversible oxidation-reduction of methionine sulfoxide in proteins to methionine.</text>
</comment>
<evidence type="ECO:0000313" key="6">
    <source>
        <dbReference type="EMBL" id="AAT27981.1"/>
    </source>
</evidence>
<dbReference type="EMBL" id="AE017308">
    <property type="protein sequence ID" value="AAT27981.1"/>
    <property type="molecule type" value="Genomic_DNA"/>
</dbReference>
<feature type="domain" description="Peptide methionine sulphoxide reductase MsrA" evidence="5">
    <location>
        <begin position="11"/>
        <end position="160"/>
    </location>
</feature>
<dbReference type="GO" id="GO:0033744">
    <property type="term" value="F:L-methionine:thioredoxin-disulfide S-oxidoreductase activity"/>
    <property type="evidence" value="ECO:0007669"/>
    <property type="project" value="RHEA"/>
</dbReference>
<gene>
    <name evidence="6" type="primary">pmsR</name>
    <name evidence="4" type="synonym">msrA</name>
    <name evidence="6" type="ordered locus">MMOB4950</name>
</gene>
<evidence type="ECO:0000256" key="1">
    <source>
        <dbReference type="ARBA" id="ARBA00023002"/>
    </source>
</evidence>
<dbReference type="InterPro" id="IPR036509">
    <property type="entry name" value="Met_Sox_Rdtase_MsrA_sf"/>
</dbReference>
<name>Q6KHE9_MYCM1</name>
<dbReference type="PANTHER" id="PTHR42799:SF2">
    <property type="entry name" value="MITOCHONDRIAL PEPTIDE METHIONINE SULFOXIDE REDUCTASE"/>
    <property type="match status" value="1"/>
</dbReference>
<dbReference type="GO" id="GO:0008113">
    <property type="term" value="F:peptide-methionine (S)-S-oxide reductase activity"/>
    <property type="evidence" value="ECO:0007669"/>
    <property type="project" value="UniProtKB-UniRule"/>
</dbReference>
<dbReference type="STRING" id="267748.MMOB4950"/>
<dbReference type="Gene3D" id="3.30.1060.10">
    <property type="entry name" value="Peptide methionine sulphoxide reductase MsrA"/>
    <property type="match status" value="1"/>
</dbReference>
<dbReference type="GO" id="GO:0005737">
    <property type="term" value="C:cytoplasm"/>
    <property type="evidence" value="ECO:0007669"/>
    <property type="project" value="TreeGrafter"/>
</dbReference>
<evidence type="ECO:0000259" key="5">
    <source>
        <dbReference type="Pfam" id="PF01625"/>
    </source>
</evidence>
<dbReference type="AlphaFoldDB" id="Q6KHE9"/>
<dbReference type="Proteomes" id="UP000009072">
    <property type="component" value="Chromosome"/>
</dbReference>
<dbReference type="InterPro" id="IPR002569">
    <property type="entry name" value="Met_Sox_Rdtase_MsrA_dom"/>
</dbReference>
<organism evidence="6 7">
    <name type="scientific">Mycoplasma mobile (strain ATCC 43663 / 163K / NCTC 11711)</name>
    <name type="common">Mesomycoplasma mobile</name>
    <dbReference type="NCBI Taxonomy" id="267748"/>
    <lineage>
        <taxon>Bacteria</taxon>
        <taxon>Bacillati</taxon>
        <taxon>Mycoplasmatota</taxon>
        <taxon>Mycoplasmoidales</taxon>
        <taxon>Metamycoplasmataceae</taxon>
        <taxon>Mesomycoplasma</taxon>
    </lineage>
</organism>
<sequence length="175" mass="20267">MICCGGRNMKTIYLGGGCFWGIEGYFQKIKGIIDTDVYYLNGGFEGVSYRDVCNASGHVEAVELIYDETLISSKEIWNLFSDLIDPYSINKQGNDRGVQYRSGIYAKDKAILDEFKKYNKEFEVKHGRKTAFEFKLINDKTRAEEYHQNYLIKNPNGYCHIDINNIEKKYLKTSF</sequence>
<dbReference type="KEGG" id="mmo:MMOB4950"/>
<dbReference type="eggNOG" id="COG0225">
    <property type="taxonomic scope" value="Bacteria"/>
</dbReference>
<accession>Q6KHE9</accession>
<keyword evidence="1 4" id="KW-0560">Oxidoreductase</keyword>
<evidence type="ECO:0000256" key="3">
    <source>
        <dbReference type="ARBA" id="ARBA00048782"/>
    </source>
</evidence>
<comment type="catalytic activity">
    <reaction evidence="2 4">
        <text>L-methionyl-[protein] + [thioredoxin]-disulfide + H2O = L-methionyl-(S)-S-oxide-[protein] + [thioredoxin]-dithiol</text>
        <dbReference type="Rhea" id="RHEA:14217"/>
        <dbReference type="Rhea" id="RHEA-COMP:10698"/>
        <dbReference type="Rhea" id="RHEA-COMP:10700"/>
        <dbReference type="Rhea" id="RHEA-COMP:12313"/>
        <dbReference type="Rhea" id="RHEA-COMP:12315"/>
        <dbReference type="ChEBI" id="CHEBI:15377"/>
        <dbReference type="ChEBI" id="CHEBI:16044"/>
        <dbReference type="ChEBI" id="CHEBI:29950"/>
        <dbReference type="ChEBI" id="CHEBI:44120"/>
        <dbReference type="ChEBI" id="CHEBI:50058"/>
        <dbReference type="EC" id="1.8.4.11"/>
    </reaction>
</comment>
<dbReference type="NCBIfam" id="TIGR00401">
    <property type="entry name" value="msrA"/>
    <property type="match status" value="1"/>
</dbReference>
<evidence type="ECO:0000256" key="4">
    <source>
        <dbReference type="HAMAP-Rule" id="MF_01401"/>
    </source>
</evidence>
<dbReference type="HOGENOM" id="CLU_031040_10_2_14"/>
<dbReference type="SUPFAM" id="SSF55068">
    <property type="entry name" value="Peptide methionine sulfoxide reductase"/>
    <property type="match status" value="1"/>
</dbReference>
<dbReference type="Pfam" id="PF01625">
    <property type="entry name" value="PMSR"/>
    <property type="match status" value="1"/>
</dbReference>
<comment type="similarity">
    <text evidence="4">Belongs to the MsrA Met sulfoxide reductase family.</text>
</comment>
<dbReference type="HAMAP" id="MF_01401">
    <property type="entry name" value="MsrA"/>
    <property type="match status" value="1"/>
</dbReference>
<proteinExistence type="inferred from homology"/>
<evidence type="ECO:0000256" key="2">
    <source>
        <dbReference type="ARBA" id="ARBA00047806"/>
    </source>
</evidence>
<dbReference type="EC" id="1.8.4.11" evidence="4"/>
<dbReference type="PANTHER" id="PTHR42799">
    <property type="entry name" value="MITOCHONDRIAL PEPTIDE METHIONINE SULFOXIDE REDUCTASE"/>
    <property type="match status" value="1"/>
</dbReference>
<dbReference type="GO" id="GO:0034599">
    <property type="term" value="P:cellular response to oxidative stress"/>
    <property type="evidence" value="ECO:0007669"/>
    <property type="project" value="TreeGrafter"/>
</dbReference>
<keyword evidence="7" id="KW-1185">Reference proteome</keyword>
<protein>
    <recommendedName>
        <fullName evidence="4">Peptide methionine sulfoxide reductase MsrA</fullName>
        <shortName evidence="4">Protein-methionine-S-oxide reductase</shortName>
        <ecNumber evidence="4">1.8.4.11</ecNumber>
    </recommendedName>
    <alternativeName>
        <fullName evidence="4">Peptide-methionine (S)-S-oxide reductase</fullName>
        <shortName evidence="4">Peptide Met(O) reductase</shortName>
    </alternativeName>
</protein>
<dbReference type="InterPro" id="IPR050162">
    <property type="entry name" value="MsrA_MetSO_reductase"/>
</dbReference>